<keyword evidence="3" id="KW-1185">Reference proteome</keyword>
<feature type="signal peptide" evidence="1">
    <location>
        <begin position="1"/>
        <end position="16"/>
    </location>
</feature>
<evidence type="ECO:0000256" key="1">
    <source>
        <dbReference type="SAM" id="SignalP"/>
    </source>
</evidence>
<name>A0A2G5TXW4_9PELO</name>
<reference evidence="3" key="1">
    <citation type="submission" date="2017-10" db="EMBL/GenBank/DDBJ databases">
        <title>Rapid genome shrinkage in a self-fertile nematode reveals novel sperm competition proteins.</title>
        <authorList>
            <person name="Yin D."/>
            <person name="Schwarz E.M."/>
            <person name="Thomas C.G."/>
            <person name="Felde R.L."/>
            <person name="Korf I.F."/>
            <person name="Cutter A.D."/>
            <person name="Schartner C.M."/>
            <person name="Ralston E.J."/>
            <person name="Meyer B.J."/>
            <person name="Haag E.S."/>
        </authorList>
    </citation>
    <scope>NUCLEOTIDE SEQUENCE [LARGE SCALE GENOMIC DNA]</scope>
    <source>
        <strain evidence="3">JU1422</strain>
    </source>
</reference>
<dbReference type="EMBL" id="PDUG01000004">
    <property type="protein sequence ID" value="PIC32155.1"/>
    <property type="molecule type" value="Genomic_DNA"/>
</dbReference>
<evidence type="ECO:0000313" key="3">
    <source>
        <dbReference type="Proteomes" id="UP000230233"/>
    </source>
</evidence>
<keyword evidence="1" id="KW-0732">Signal</keyword>
<proteinExistence type="predicted"/>
<dbReference type="AlphaFoldDB" id="A0A2G5TXW4"/>
<feature type="chain" id="PRO_5013909045" evidence="1">
    <location>
        <begin position="17"/>
        <end position="361"/>
    </location>
</feature>
<evidence type="ECO:0000313" key="2">
    <source>
        <dbReference type="EMBL" id="PIC32155.1"/>
    </source>
</evidence>
<dbReference type="OrthoDB" id="5820523at2759"/>
<accession>A0A2G5TXW4</accession>
<protein>
    <submittedName>
        <fullName evidence="2">Uncharacterized protein</fullName>
    </submittedName>
</protein>
<sequence length="361" mass="42006">MLLFISILLCIPSILTLPDSIHNTTDTADLYPMVWQDEFDKNLVTFNVYNNFKTGENTSRPAGSCRYKYQGLYYPGLYWETSYRREDKYPGENAVACAYRDVDPYQAFLKKEFVSDQSRLEVGESKMSGNGTTRVNCDKFDGHVRRVSEAFSGCYYNGTVYQIHEEWEEPNPGNDSSLWKLMSCQRSENGYFKSKLVGCSLHEEQNYTSIDNSVQTFLSKIEYRLNEVTDPYYKGKWEKCVENEPGVVQLEKMPEDYEPVCKVDNVVFKDFYDDDVKGVQWYCNANRNEKLSCKIGKNHYVNVWSAEEHQLPNGCKFICHPQTNIFKCDEALSMFKIEGKPRKMRKYEGGPGKPYYRLELL</sequence>
<dbReference type="Proteomes" id="UP000230233">
    <property type="component" value="Chromosome IV"/>
</dbReference>
<comment type="caution">
    <text evidence="2">The sequence shown here is derived from an EMBL/GenBank/DDBJ whole genome shotgun (WGS) entry which is preliminary data.</text>
</comment>
<organism evidence="2 3">
    <name type="scientific">Caenorhabditis nigoni</name>
    <dbReference type="NCBI Taxonomy" id="1611254"/>
    <lineage>
        <taxon>Eukaryota</taxon>
        <taxon>Metazoa</taxon>
        <taxon>Ecdysozoa</taxon>
        <taxon>Nematoda</taxon>
        <taxon>Chromadorea</taxon>
        <taxon>Rhabditida</taxon>
        <taxon>Rhabditina</taxon>
        <taxon>Rhabditomorpha</taxon>
        <taxon>Rhabditoidea</taxon>
        <taxon>Rhabditidae</taxon>
        <taxon>Peloderinae</taxon>
        <taxon>Caenorhabditis</taxon>
    </lineage>
</organism>
<gene>
    <name evidence="2" type="primary">Cnig_chr_IV.g12595</name>
    <name evidence="2" type="ORF">B9Z55_012595</name>
</gene>